<evidence type="ECO:0000256" key="1">
    <source>
        <dbReference type="SAM" id="Phobius"/>
    </source>
</evidence>
<dbReference type="AlphaFoldDB" id="A0A9D6Z669"/>
<keyword evidence="1" id="KW-0472">Membrane</keyword>
<keyword evidence="1" id="KW-0812">Transmembrane</keyword>
<sequence length="79" mass="8665">MRAKNVPEPPPPGPEEVKIKVRWCGVAVLHEPEIVPAFGVDPLAWVDLVNLVLLTYIVYFAFYPLARKQAPGLAALGSE</sequence>
<evidence type="ECO:0000313" key="3">
    <source>
        <dbReference type="Proteomes" id="UP000807825"/>
    </source>
</evidence>
<protein>
    <submittedName>
        <fullName evidence="2">Uncharacterized protein</fullName>
    </submittedName>
</protein>
<gene>
    <name evidence="2" type="ORF">HY912_10125</name>
</gene>
<proteinExistence type="predicted"/>
<keyword evidence="1" id="KW-1133">Transmembrane helix</keyword>
<feature type="transmembrane region" description="Helical" evidence="1">
    <location>
        <begin position="43"/>
        <end position="62"/>
    </location>
</feature>
<accession>A0A9D6Z669</accession>
<dbReference type="EMBL" id="JACRDE010000270">
    <property type="protein sequence ID" value="MBI5249841.1"/>
    <property type="molecule type" value="Genomic_DNA"/>
</dbReference>
<organism evidence="2 3">
    <name type="scientific">Desulfomonile tiedjei</name>
    <dbReference type="NCBI Taxonomy" id="2358"/>
    <lineage>
        <taxon>Bacteria</taxon>
        <taxon>Pseudomonadati</taxon>
        <taxon>Thermodesulfobacteriota</taxon>
        <taxon>Desulfomonilia</taxon>
        <taxon>Desulfomonilales</taxon>
        <taxon>Desulfomonilaceae</taxon>
        <taxon>Desulfomonile</taxon>
    </lineage>
</organism>
<evidence type="ECO:0000313" key="2">
    <source>
        <dbReference type="EMBL" id="MBI5249841.1"/>
    </source>
</evidence>
<comment type="caution">
    <text evidence="2">The sequence shown here is derived from an EMBL/GenBank/DDBJ whole genome shotgun (WGS) entry which is preliminary data.</text>
</comment>
<reference evidence="2" key="1">
    <citation type="submission" date="2020-07" db="EMBL/GenBank/DDBJ databases">
        <title>Huge and variable diversity of episymbiotic CPR bacteria and DPANN archaea in groundwater ecosystems.</title>
        <authorList>
            <person name="He C.Y."/>
            <person name="Keren R."/>
            <person name="Whittaker M."/>
            <person name="Farag I.F."/>
            <person name="Doudna J."/>
            <person name="Cate J.H.D."/>
            <person name="Banfield J.F."/>
        </authorList>
    </citation>
    <scope>NUCLEOTIDE SEQUENCE</scope>
    <source>
        <strain evidence="2">NC_groundwater_1664_Pr3_B-0.1um_52_9</strain>
    </source>
</reference>
<dbReference type="Proteomes" id="UP000807825">
    <property type="component" value="Unassembled WGS sequence"/>
</dbReference>
<name>A0A9D6Z669_9BACT</name>